<protein>
    <recommendedName>
        <fullName evidence="4 13">Tetraacyldisaccharide 4'-kinase</fullName>
        <ecNumber evidence="3 13">2.7.1.130</ecNumber>
    </recommendedName>
    <alternativeName>
        <fullName evidence="12 13">Lipid A 4'-kinase</fullName>
    </alternativeName>
</protein>
<dbReference type="EMBL" id="MUKV01000001">
    <property type="protein sequence ID" value="OQS44216.1"/>
    <property type="molecule type" value="Genomic_DNA"/>
</dbReference>
<comment type="function">
    <text evidence="1 13">Transfers the gamma-phosphate of ATP to the 4'-position of a tetraacyldisaccharide 1-phosphate intermediate (termed DS-1-P) to form tetraacyldisaccharide 1,4'-bis-phosphate (lipid IVA).</text>
</comment>
<keyword evidence="6 13" id="KW-0441">Lipid A biosynthesis</keyword>
<dbReference type="UniPathway" id="UPA00359">
    <property type="reaction ID" value="UER00482"/>
</dbReference>
<evidence type="ECO:0000256" key="9">
    <source>
        <dbReference type="ARBA" id="ARBA00022777"/>
    </source>
</evidence>
<evidence type="ECO:0000256" key="1">
    <source>
        <dbReference type="ARBA" id="ARBA00002274"/>
    </source>
</evidence>
<keyword evidence="10 13" id="KW-0067">ATP-binding</keyword>
<dbReference type="Proteomes" id="UP000192721">
    <property type="component" value="Unassembled WGS sequence"/>
</dbReference>
<keyword evidence="11 13" id="KW-0443">Lipid metabolism</keyword>
<accession>A0A1W0DB34</accession>
<dbReference type="GO" id="GO:0005886">
    <property type="term" value="C:plasma membrane"/>
    <property type="evidence" value="ECO:0007669"/>
    <property type="project" value="TreeGrafter"/>
</dbReference>
<keyword evidence="7 13" id="KW-0808">Transferase</keyword>
<organism evidence="15 16">
    <name type="scientific">Chromobacterium haemolyticum</name>
    <dbReference type="NCBI Taxonomy" id="394935"/>
    <lineage>
        <taxon>Bacteria</taxon>
        <taxon>Pseudomonadati</taxon>
        <taxon>Pseudomonadota</taxon>
        <taxon>Betaproteobacteria</taxon>
        <taxon>Neisseriales</taxon>
        <taxon>Chromobacteriaceae</taxon>
        <taxon>Chromobacterium</taxon>
    </lineage>
</organism>
<evidence type="ECO:0000256" key="5">
    <source>
        <dbReference type="ARBA" id="ARBA00022516"/>
    </source>
</evidence>
<dbReference type="GO" id="GO:0009029">
    <property type="term" value="F:lipid-A 4'-kinase activity"/>
    <property type="evidence" value="ECO:0007669"/>
    <property type="project" value="UniProtKB-UniRule"/>
</dbReference>
<dbReference type="InterPro" id="IPR027417">
    <property type="entry name" value="P-loop_NTPase"/>
</dbReference>
<evidence type="ECO:0000313" key="16">
    <source>
        <dbReference type="Proteomes" id="UP000192721"/>
    </source>
</evidence>
<dbReference type="NCBIfam" id="TIGR00682">
    <property type="entry name" value="lpxK"/>
    <property type="match status" value="1"/>
</dbReference>
<evidence type="ECO:0000256" key="7">
    <source>
        <dbReference type="ARBA" id="ARBA00022679"/>
    </source>
</evidence>
<keyword evidence="14" id="KW-0472">Membrane</keyword>
<evidence type="ECO:0000313" key="15">
    <source>
        <dbReference type="EMBL" id="OQS44216.1"/>
    </source>
</evidence>
<evidence type="ECO:0000256" key="11">
    <source>
        <dbReference type="ARBA" id="ARBA00023098"/>
    </source>
</evidence>
<dbReference type="Pfam" id="PF02606">
    <property type="entry name" value="LpxK"/>
    <property type="match status" value="1"/>
</dbReference>
<comment type="pathway">
    <text evidence="2 13">Glycolipid biosynthesis; lipid IV(A) biosynthesis; lipid IV(A) from (3R)-3-hydroxytetradecanoyl-[acyl-carrier-protein] and UDP-N-acetyl-alpha-D-glucosamine: step 6/6.</text>
</comment>
<evidence type="ECO:0000256" key="13">
    <source>
        <dbReference type="HAMAP-Rule" id="MF_00409"/>
    </source>
</evidence>
<proteinExistence type="inferred from homology"/>
<dbReference type="PANTHER" id="PTHR42724">
    <property type="entry name" value="TETRAACYLDISACCHARIDE 4'-KINASE"/>
    <property type="match status" value="1"/>
</dbReference>
<dbReference type="HAMAP" id="MF_00409">
    <property type="entry name" value="LpxK"/>
    <property type="match status" value="1"/>
</dbReference>
<evidence type="ECO:0000256" key="6">
    <source>
        <dbReference type="ARBA" id="ARBA00022556"/>
    </source>
</evidence>
<comment type="caution">
    <text evidence="15">The sequence shown here is derived from an EMBL/GenBank/DDBJ whole genome shotgun (WGS) entry which is preliminary data.</text>
</comment>
<dbReference type="InterPro" id="IPR003758">
    <property type="entry name" value="LpxK"/>
</dbReference>
<comment type="similarity">
    <text evidence="13">Belongs to the LpxK family.</text>
</comment>
<dbReference type="PANTHER" id="PTHR42724:SF1">
    <property type="entry name" value="TETRAACYLDISACCHARIDE 4'-KINASE, MITOCHONDRIAL-RELATED"/>
    <property type="match status" value="1"/>
</dbReference>
<evidence type="ECO:0000256" key="14">
    <source>
        <dbReference type="SAM" id="Phobius"/>
    </source>
</evidence>
<dbReference type="AlphaFoldDB" id="A0A1W0DB34"/>
<keyword evidence="5 13" id="KW-0444">Lipid biosynthesis</keyword>
<keyword evidence="14" id="KW-1133">Transmembrane helix</keyword>
<evidence type="ECO:0000256" key="10">
    <source>
        <dbReference type="ARBA" id="ARBA00022840"/>
    </source>
</evidence>
<evidence type="ECO:0000256" key="3">
    <source>
        <dbReference type="ARBA" id="ARBA00012071"/>
    </source>
</evidence>
<dbReference type="GO" id="GO:0009244">
    <property type="term" value="P:lipopolysaccharide core region biosynthetic process"/>
    <property type="evidence" value="ECO:0007669"/>
    <property type="project" value="TreeGrafter"/>
</dbReference>
<evidence type="ECO:0000256" key="8">
    <source>
        <dbReference type="ARBA" id="ARBA00022741"/>
    </source>
</evidence>
<dbReference type="GO" id="GO:0009245">
    <property type="term" value="P:lipid A biosynthetic process"/>
    <property type="evidence" value="ECO:0007669"/>
    <property type="project" value="UniProtKB-UniRule"/>
</dbReference>
<evidence type="ECO:0000256" key="4">
    <source>
        <dbReference type="ARBA" id="ARBA00016436"/>
    </source>
</evidence>
<keyword evidence="9 13" id="KW-0418">Kinase</keyword>
<dbReference type="EC" id="2.7.1.130" evidence="3 13"/>
<dbReference type="RefSeq" id="WP_081554310.1">
    <property type="nucleotide sequence ID" value="NZ_MUKV01000001.1"/>
</dbReference>
<feature type="binding site" evidence="13">
    <location>
        <begin position="58"/>
        <end position="65"/>
    </location>
    <ligand>
        <name>ATP</name>
        <dbReference type="ChEBI" id="CHEBI:30616"/>
    </ligand>
</feature>
<evidence type="ECO:0000256" key="2">
    <source>
        <dbReference type="ARBA" id="ARBA00004870"/>
    </source>
</evidence>
<keyword evidence="14" id="KW-0812">Transmembrane</keyword>
<gene>
    <name evidence="13" type="primary">lpxK</name>
    <name evidence="15" type="ORF">B0T45_01045</name>
</gene>
<keyword evidence="8 13" id="KW-0547">Nucleotide-binding</keyword>
<dbReference type="SUPFAM" id="SSF52540">
    <property type="entry name" value="P-loop containing nucleoside triphosphate hydrolases"/>
    <property type="match status" value="1"/>
</dbReference>
<reference evidence="15 16" key="1">
    <citation type="submission" date="2017-02" db="EMBL/GenBank/DDBJ databases">
        <title>Chromobacterium haemolyticum H5244.</title>
        <authorList>
            <person name="Gulvik C.A."/>
        </authorList>
    </citation>
    <scope>NUCLEOTIDE SEQUENCE [LARGE SCALE GENOMIC DNA]</scope>
    <source>
        <strain evidence="15 16">H5244</strain>
    </source>
</reference>
<feature type="transmembrane region" description="Helical" evidence="14">
    <location>
        <begin position="12"/>
        <end position="32"/>
    </location>
</feature>
<comment type="catalytic activity">
    <reaction evidence="13">
        <text>a lipid A disaccharide + ATP = a lipid IVA + ADP + H(+)</text>
        <dbReference type="Rhea" id="RHEA:67840"/>
        <dbReference type="ChEBI" id="CHEBI:15378"/>
        <dbReference type="ChEBI" id="CHEBI:30616"/>
        <dbReference type="ChEBI" id="CHEBI:176343"/>
        <dbReference type="ChEBI" id="CHEBI:176425"/>
        <dbReference type="ChEBI" id="CHEBI:456216"/>
        <dbReference type="EC" id="2.7.1.130"/>
    </reaction>
</comment>
<name>A0A1W0DB34_9NEIS</name>
<sequence>MHWIERQWYRPRWWLTALLAPLEGLFALMAAARRFAYRRGWLRAERLDAPVVVVGNINVGGVGKTPLTLALLRDLQQGGVKAGVISRGYGGSHRQPTLVRPDSSPEEVGDEPLLLAAAGAPVVVGRDRVAAGRHLLALNPDVQLILTDDGLQHYRLSRDLEIVVLDGARGGGNGRLLPAGPLREPWSRLGSVDAVVVNGGDAAGLAMPAGPRCFAMRLRPALLQRLDAPDETRAAADFAGLRLAAMAGIGHPQRFFDTLAGLGLRPELCLAWPDHHQFEAADLPAGMDAVIVTSKDAVKLRRVIHDAAQRARLWVLPVQAELEPDLSAWILDRLKIKHGR</sequence>
<dbReference type="GO" id="GO:0005524">
    <property type="term" value="F:ATP binding"/>
    <property type="evidence" value="ECO:0007669"/>
    <property type="project" value="UniProtKB-UniRule"/>
</dbReference>
<evidence type="ECO:0000256" key="12">
    <source>
        <dbReference type="ARBA" id="ARBA00029757"/>
    </source>
</evidence>